<evidence type="ECO:0000313" key="2">
    <source>
        <dbReference type="EMBL" id="TDZ52312.1"/>
    </source>
</evidence>
<name>A0A4R5P8J9_9MYCO</name>
<dbReference type="EMBL" id="PECC01000026">
    <property type="protein sequence ID" value="TDZ52312.1"/>
    <property type="molecule type" value="Genomic_DNA"/>
</dbReference>
<evidence type="ECO:0000313" key="1">
    <source>
        <dbReference type="EMBL" id="TDH19431.1"/>
    </source>
</evidence>
<comment type="caution">
    <text evidence="1">The sequence shown here is derived from an EMBL/GenBank/DDBJ whole genome shotgun (WGS) entry which is preliminary data.</text>
</comment>
<dbReference type="AlphaFoldDB" id="A0A4R5P8J9"/>
<dbReference type="Proteomes" id="UP000295627">
    <property type="component" value="Unassembled WGS sequence"/>
</dbReference>
<gene>
    <name evidence="2" type="ORF">CCUG63697_00789</name>
    <name evidence="1" type="ORF">EJ571_23095</name>
</gene>
<keyword evidence="3" id="KW-1185">Reference proteome</keyword>
<evidence type="ECO:0000313" key="3">
    <source>
        <dbReference type="Proteomes" id="UP000295165"/>
    </source>
</evidence>
<organism evidence="1 4">
    <name type="scientific">Mycobacteroides franklinii</name>
    <dbReference type="NCBI Taxonomy" id="948102"/>
    <lineage>
        <taxon>Bacteria</taxon>
        <taxon>Bacillati</taxon>
        <taxon>Actinomycetota</taxon>
        <taxon>Actinomycetes</taxon>
        <taxon>Mycobacteriales</taxon>
        <taxon>Mycobacteriaceae</taxon>
        <taxon>Mycobacteroides</taxon>
    </lineage>
</organism>
<dbReference type="RefSeq" id="WP_133052524.1">
    <property type="nucleotide sequence ID" value="NZ_MAFQ01000001.1"/>
</dbReference>
<sequence length="74" mass="8734">MKEVDLARMRHEALDRVRHCEKFEQRTVYDSLDPAHRDYLAWCQRLAQVEALVTISGELAQIREHLEKTGLNQD</sequence>
<dbReference type="EMBL" id="RXLR01000019">
    <property type="protein sequence ID" value="TDH19431.1"/>
    <property type="molecule type" value="Genomic_DNA"/>
</dbReference>
<reference evidence="3 4" key="2">
    <citation type="journal article" date="2019" name="Sci. Rep.">
        <title>Extended insight into the Mycobacterium chelonae-abscessus complex through whole genome sequencing of Mycobacterium salmoniphilum outbreak and Mycobacterium salmoniphilum-like strains.</title>
        <authorList>
            <person name="Behra P.R.K."/>
            <person name="Das S."/>
            <person name="Pettersson B.M.F."/>
            <person name="Shirreff L."/>
            <person name="DuCote T."/>
            <person name="Jacobsson K.G."/>
            <person name="Ennis D.G."/>
            <person name="Kirsebom L.A."/>
        </authorList>
    </citation>
    <scope>NUCLEOTIDE SEQUENCE [LARGE SCALE GENOMIC DNA]</scope>
    <source>
        <strain evidence="2 3">CCUG 63697</strain>
        <strain evidence="1 4">DSM 45524</strain>
    </source>
</reference>
<evidence type="ECO:0000313" key="4">
    <source>
        <dbReference type="Proteomes" id="UP000295627"/>
    </source>
</evidence>
<proteinExistence type="predicted"/>
<protein>
    <submittedName>
        <fullName evidence="1">Uncharacterized protein</fullName>
    </submittedName>
</protein>
<accession>A0A4R5P8J9</accession>
<dbReference type="Proteomes" id="UP000295165">
    <property type="component" value="Unassembled WGS sequence"/>
</dbReference>
<reference evidence="1" key="1">
    <citation type="submission" date="2018-12" db="EMBL/GenBank/DDBJ databases">
        <authorList>
            <person name="Behra P.R.K."/>
            <person name="Das S."/>
            <person name="Pettersson B.M.F."/>
            <person name="Shirreff L."/>
            <person name="Ducote T."/>
            <person name="Jacobsson K.-G."/>
            <person name="Ennis D.G."/>
            <person name="Kirsebom L.A."/>
        </authorList>
    </citation>
    <scope>NUCLEOTIDE SEQUENCE</scope>
    <source>
        <strain evidence="1">DSM 45524</strain>
    </source>
</reference>